<dbReference type="InterPro" id="IPR011010">
    <property type="entry name" value="DNA_brk_join_enz"/>
</dbReference>
<dbReference type="SUPFAM" id="SSF56349">
    <property type="entry name" value="DNA breaking-rejoining enzymes"/>
    <property type="match status" value="1"/>
</dbReference>
<dbReference type="InterPro" id="IPR050090">
    <property type="entry name" value="Tyrosine_recombinase_XerCD"/>
</dbReference>
<proteinExistence type="inferred from homology"/>
<dbReference type="GO" id="GO:0006310">
    <property type="term" value="P:DNA recombination"/>
    <property type="evidence" value="ECO:0007669"/>
    <property type="project" value="UniProtKB-KW"/>
</dbReference>
<comment type="caution">
    <text evidence="5">The sequence shown here is derived from an EMBL/GenBank/DDBJ whole genome shotgun (WGS) entry which is preliminary data.</text>
</comment>
<evidence type="ECO:0000259" key="4">
    <source>
        <dbReference type="PROSITE" id="PS51898"/>
    </source>
</evidence>
<dbReference type="STRING" id="1249483.LEP1GSC202_2211"/>
<evidence type="ECO:0000313" key="5">
    <source>
        <dbReference type="EMBL" id="EOQ90780.1"/>
    </source>
</evidence>
<gene>
    <name evidence="5" type="ORF">LEP1GSC202_2211</name>
</gene>
<dbReference type="InterPro" id="IPR013762">
    <property type="entry name" value="Integrase-like_cat_sf"/>
</dbReference>
<dbReference type="Pfam" id="PF00589">
    <property type="entry name" value="Phage_integrase"/>
    <property type="match status" value="1"/>
</dbReference>
<dbReference type="PANTHER" id="PTHR30349">
    <property type="entry name" value="PHAGE INTEGRASE-RELATED"/>
    <property type="match status" value="1"/>
</dbReference>
<dbReference type="GO" id="GO:0015074">
    <property type="term" value="P:DNA integration"/>
    <property type="evidence" value="ECO:0007669"/>
    <property type="project" value="InterPro"/>
</dbReference>
<organism evidence="5 6">
    <name type="scientific">Leptospira yanagawae serovar Saopaulo str. Sao Paulo = ATCC 700523</name>
    <dbReference type="NCBI Taxonomy" id="1249483"/>
    <lineage>
        <taxon>Bacteria</taxon>
        <taxon>Pseudomonadati</taxon>
        <taxon>Spirochaetota</taxon>
        <taxon>Spirochaetia</taxon>
        <taxon>Leptospirales</taxon>
        <taxon>Leptospiraceae</taxon>
        <taxon>Leptospira</taxon>
    </lineage>
</organism>
<dbReference type="Proteomes" id="UP000013996">
    <property type="component" value="Unassembled WGS sequence"/>
</dbReference>
<keyword evidence="3" id="KW-0233">DNA recombination</keyword>
<evidence type="ECO:0000256" key="2">
    <source>
        <dbReference type="ARBA" id="ARBA00023125"/>
    </source>
</evidence>
<sequence length="153" mass="17470">MLLYSAGLRIGELIRIKISDIDSGRMQIRVEQSKGKKDRYTILAPKTLEILRQYFKVYKPKDILFEGQFGGQYSTRSAQSILKEATKKAGITKDITLHTLRHSFATHLLEAGTDLRYIQNLLGHESSKTTEIYTHITTKGFNQIKSPIEQLDI</sequence>
<evidence type="ECO:0000256" key="3">
    <source>
        <dbReference type="ARBA" id="ARBA00023172"/>
    </source>
</evidence>
<name>A0A5E8HJU7_9LEPT</name>
<keyword evidence="2" id="KW-0238">DNA-binding</keyword>
<dbReference type="GO" id="GO:0003677">
    <property type="term" value="F:DNA binding"/>
    <property type="evidence" value="ECO:0007669"/>
    <property type="project" value="UniProtKB-KW"/>
</dbReference>
<dbReference type="PROSITE" id="PS51898">
    <property type="entry name" value="TYR_RECOMBINASE"/>
    <property type="match status" value="1"/>
</dbReference>
<accession>A0A5E8HJU7</accession>
<evidence type="ECO:0000256" key="1">
    <source>
        <dbReference type="ARBA" id="ARBA00008857"/>
    </source>
</evidence>
<reference evidence="5 6" key="1">
    <citation type="submission" date="2013-04" db="EMBL/GenBank/DDBJ databases">
        <authorList>
            <person name="Harkins D.M."/>
            <person name="Durkin A.S."/>
            <person name="Brinkac L.M."/>
            <person name="Haft D.H."/>
            <person name="Selengut J.D."/>
            <person name="Sanka R."/>
            <person name="DePew J."/>
            <person name="Purushe J."/>
            <person name="Hartskeerl R.A."/>
            <person name="Ahmed A."/>
            <person name="van der Linden H."/>
            <person name="Goris M.G.A."/>
            <person name="Vinetz J.M."/>
            <person name="Sutton G.G."/>
            <person name="Nierman W.C."/>
            <person name="Fouts D.E."/>
        </authorList>
    </citation>
    <scope>NUCLEOTIDE SEQUENCE [LARGE SCALE GENOMIC DNA]</scope>
    <source>
        <strain evidence="5 6">Sao Paulo</strain>
    </source>
</reference>
<feature type="domain" description="Tyr recombinase" evidence="4">
    <location>
        <begin position="1"/>
        <end position="146"/>
    </location>
</feature>
<dbReference type="EMBL" id="AOGX02000002">
    <property type="protein sequence ID" value="EOQ90780.1"/>
    <property type="molecule type" value="Genomic_DNA"/>
</dbReference>
<dbReference type="Gene3D" id="1.10.443.10">
    <property type="entry name" value="Intergrase catalytic core"/>
    <property type="match status" value="1"/>
</dbReference>
<evidence type="ECO:0000313" key="6">
    <source>
        <dbReference type="Proteomes" id="UP000013996"/>
    </source>
</evidence>
<protein>
    <submittedName>
        <fullName evidence="5">Site-specific recombinase, phage integrase family</fullName>
    </submittedName>
</protein>
<comment type="similarity">
    <text evidence="1">Belongs to the 'phage' integrase family.</text>
</comment>
<dbReference type="AlphaFoldDB" id="A0A5E8HJU7"/>
<dbReference type="InterPro" id="IPR002104">
    <property type="entry name" value="Integrase_catalytic"/>
</dbReference>
<dbReference type="PANTHER" id="PTHR30349:SF41">
    <property type="entry name" value="INTEGRASE_RECOMBINASE PROTEIN MJ0367-RELATED"/>
    <property type="match status" value="1"/>
</dbReference>